<dbReference type="STRING" id="1344416.A0A139A1D9"/>
<feature type="active site" description="Charge relay system" evidence="3">
    <location>
        <position position="132"/>
    </location>
</feature>
<dbReference type="AlphaFoldDB" id="A0A139A1D9"/>
<dbReference type="Gene3D" id="3.90.1300.10">
    <property type="entry name" value="Amidase signature (AS) domain"/>
    <property type="match status" value="1"/>
</dbReference>
<dbReference type="EMBL" id="KQ965821">
    <property type="protein sequence ID" value="KXS10438.1"/>
    <property type="molecule type" value="Genomic_DNA"/>
</dbReference>
<feature type="binding site" evidence="4">
    <location>
        <begin position="229"/>
        <end position="232"/>
    </location>
    <ligand>
        <name>substrate</name>
    </ligand>
</feature>
<sequence>MSEDWRTFVKKVQHDYRDSRIPAEWKIPEQVLAEATDLDVIHRIPTHLSSREIEITGKTAAELVRLMASGSLTSVEVTRAFCHRASVAHQYVCCLTEVLFEQALKRAQECDDYLKSTGKTKGPLHGLPISIKEEHAMKGTLVTWGFVEWARDGPVDFDSAIVQTLHKAGALIFCKTNIPSALISFETNNVVWGRALNPFNRKAVPGGSTGGEGCLIGCGGSPMGVGSDIGGSIRVPSSINGLYALKPSTRRFAYNKAKLPYIGAPDAVLPVNGPLSRSVDDIELYTRVQCEMEGWRIDPNVLPRPYVKPELPKKLRMGYILDNGICKPVGPVARAIRTVAAGMKKAGHGTMEVDFKAGGQLMDLTIYFIDCHKDSVMEIVKKGGEGFTPSVAPHFVHSRPDPDVAELWPKIIERETLKEQFLAIFEDNNLDFIIAPVIGLPSYPHDRSFDAVAAGSYTMAFNLLDLPVGIVPVTKVTPEDKPTDKYVARHPLEQVVYDMFENEFDTFLNVPIGVQVVGRRGFEEWVIECMKVVDKVCR</sequence>
<dbReference type="Pfam" id="PF01425">
    <property type="entry name" value="Amidase"/>
    <property type="match status" value="1"/>
</dbReference>
<accession>A0A139A1D9</accession>
<evidence type="ECO:0000313" key="7">
    <source>
        <dbReference type="Proteomes" id="UP000070544"/>
    </source>
</evidence>
<feature type="binding site" evidence="4">
    <location>
        <position position="182"/>
    </location>
    <ligand>
        <name>substrate</name>
    </ligand>
</feature>
<gene>
    <name evidence="6" type="ORF">M427DRAFT_36978</name>
</gene>
<evidence type="ECO:0000256" key="3">
    <source>
        <dbReference type="PIRSR" id="PIRSR001221-1"/>
    </source>
</evidence>
<organism evidence="6 7">
    <name type="scientific">Gonapodya prolifera (strain JEL478)</name>
    <name type="common">Monoblepharis prolifera</name>
    <dbReference type="NCBI Taxonomy" id="1344416"/>
    <lineage>
        <taxon>Eukaryota</taxon>
        <taxon>Fungi</taxon>
        <taxon>Fungi incertae sedis</taxon>
        <taxon>Chytridiomycota</taxon>
        <taxon>Chytridiomycota incertae sedis</taxon>
        <taxon>Monoblepharidomycetes</taxon>
        <taxon>Monoblepharidales</taxon>
        <taxon>Gonapodyaceae</taxon>
        <taxon>Gonapodya</taxon>
    </lineage>
</organism>
<dbReference type="SUPFAM" id="SSF75304">
    <property type="entry name" value="Amidase signature (AS) enzymes"/>
    <property type="match status" value="1"/>
</dbReference>
<reference evidence="6 7" key="1">
    <citation type="journal article" date="2015" name="Genome Biol. Evol.">
        <title>Phylogenomic analyses indicate that early fungi evolved digesting cell walls of algal ancestors of land plants.</title>
        <authorList>
            <person name="Chang Y."/>
            <person name="Wang S."/>
            <person name="Sekimoto S."/>
            <person name="Aerts A.L."/>
            <person name="Choi C."/>
            <person name="Clum A."/>
            <person name="LaButti K.M."/>
            <person name="Lindquist E.A."/>
            <person name="Yee Ngan C."/>
            <person name="Ohm R.A."/>
            <person name="Salamov A.A."/>
            <person name="Grigoriev I.V."/>
            <person name="Spatafora J.W."/>
            <person name="Berbee M.L."/>
        </authorList>
    </citation>
    <scope>NUCLEOTIDE SEQUENCE [LARGE SCALE GENOMIC DNA]</scope>
    <source>
        <strain evidence="6 7">JEL478</strain>
    </source>
</reference>
<dbReference type="InterPro" id="IPR036928">
    <property type="entry name" value="AS_sf"/>
</dbReference>
<comment type="similarity">
    <text evidence="1">Belongs to the amidase family.</text>
</comment>
<evidence type="ECO:0000256" key="2">
    <source>
        <dbReference type="ARBA" id="ARBA00022801"/>
    </source>
</evidence>
<feature type="binding site" evidence="4">
    <location>
        <position position="208"/>
    </location>
    <ligand>
        <name>substrate</name>
    </ligand>
</feature>
<dbReference type="GO" id="GO:0016787">
    <property type="term" value="F:hydrolase activity"/>
    <property type="evidence" value="ECO:0007669"/>
    <property type="project" value="UniProtKB-KW"/>
</dbReference>
<dbReference type="PANTHER" id="PTHR46072">
    <property type="entry name" value="AMIDASE-RELATED-RELATED"/>
    <property type="match status" value="1"/>
</dbReference>
<feature type="active site" description="Acyl-ester intermediate" evidence="3">
    <location>
        <position position="232"/>
    </location>
</feature>
<dbReference type="PIRSF" id="PIRSF001221">
    <property type="entry name" value="Amidase_fungi"/>
    <property type="match status" value="1"/>
</dbReference>
<dbReference type="OrthoDB" id="6428749at2759"/>
<proteinExistence type="inferred from homology"/>
<feature type="domain" description="Amidase" evidence="5">
    <location>
        <begin position="76"/>
        <end position="524"/>
    </location>
</feature>
<name>A0A139A1D9_GONPJ</name>
<keyword evidence="7" id="KW-1185">Reference proteome</keyword>
<dbReference type="Proteomes" id="UP000070544">
    <property type="component" value="Unassembled WGS sequence"/>
</dbReference>
<evidence type="ECO:0000256" key="4">
    <source>
        <dbReference type="PIRSR" id="PIRSR001221-2"/>
    </source>
</evidence>
<protein>
    <submittedName>
        <fullName evidence="6">Amidase</fullName>
    </submittedName>
</protein>
<evidence type="ECO:0000256" key="1">
    <source>
        <dbReference type="ARBA" id="ARBA00009199"/>
    </source>
</evidence>
<evidence type="ECO:0000313" key="6">
    <source>
        <dbReference type="EMBL" id="KXS10438.1"/>
    </source>
</evidence>
<feature type="active site" description="Charge relay system" evidence="3">
    <location>
        <position position="208"/>
    </location>
</feature>
<dbReference type="PANTHER" id="PTHR46072:SF11">
    <property type="entry name" value="AMIDASE-RELATED"/>
    <property type="match status" value="1"/>
</dbReference>
<dbReference type="InterPro" id="IPR023631">
    <property type="entry name" value="Amidase_dom"/>
</dbReference>
<evidence type="ECO:0000259" key="5">
    <source>
        <dbReference type="Pfam" id="PF01425"/>
    </source>
</evidence>
<keyword evidence="2" id="KW-0378">Hydrolase</keyword>